<dbReference type="Gene3D" id="2.60.98.20">
    <property type="entry name" value="Flagellar hook protein FlgE"/>
    <property type="match status" value="1"/>
</dbReference>
<name>A0A395LSI3_9SPHN</name>
<gene>
    <name evidence="11" type="ORF">DL238_12855</name>
</gene>
<dbReference type="SUPFAM" id="SSF117143">
    <property type="entry name" value="Flagellar hook protein flgE"/>
    <property type="match status" value="1"/>
</dbReference>
<dbReference type="InterPro" id="IPR053967">
    <property type="entry name" value="LlgE_F_G-like_D1"/>
</dbReference>
<feature type="domain" description="Flagellar hook protein FlgE/F/G-like D1" evidence="10">
    <location>
        <begin position="86"/>
        <end position="130"/>
    </location>
</feature>
<sequence length="432" mass="44213">MSLYSALYAGVSGLGAQSSAMATVADNITNINTVGYKGVEADFRSLVTDGSVSSSYSAGGVTAAPRAMISKQGLLQASGSQTDLGIDGGGFFVTRKGSDAESGVAFTRAGAFRPDEQGYLRNTSGYYLQGCRLDAAGEYASTGGLNELEPVRLSGLTGTAAATTRLQVRANLQSTQEPLAGAFAAGDMATGAVEPHFSRTFEIFDAQGGGHQVTMGFAKTGPNQWVAEIYADPAEVTAANGLLASGSVAFNPDGSLDLANSSPALFGTLNVAWTNQAGSSPIDLNFGSQDGLDGLTQFGSQSALIASSSDGGMLNNLVSVDVSKDGIVSAIFDDGTARAVFQLPVATFANPDGLSRMPGNAYGVSQQSGNVALGRPGELGSGTIAAGTLEASNVDLAQEFTNMIRFQRAYSASSKIITTVDDMLQEVSALKR</sequence>
<protein>
    <recommendedName>
        <fullName evidence="3 5">Flagellar hook protein FlgE</fullName>
    </recommendedName>
</protein>
<dbReference type="EMBL" id="QRBB01000001">
    <property type="protein sequence ID" value="RDS78404.1"/>
    <property type="molecule type" value="Genomic_DNA"/>
</dbReference>
<feature type="chain" id="PRO_5017186681" description="Flagellar hook protein FlgE" evidence="6">
    <location>
        <begin position="23"/>
        <end position="432"/>
    </location>
</feature>
<comment type="similarity">
    <text evidence="2 5">Belongs to the flagella basal body rod proteins family.</text>
</comment>
<evidence type="ECO:0000259" key="9">
    <source>
        <dbReference type="Pfam" id="PF07559"/>
    </source>
</evidence>
<evidence type="ECO:0000256" key="2">
    <source>
        <dbReference type="ARBA" id="ARBA00009677"/>
    </source>
</evidence>
<dbReference type="PANTHER" id="PTHR30435">
    <property type="entry name" value="FLAGELLAR PROTEIN"/>
    <property type="match status" value="1"/>
</dbReference>
<dbReference type="Pfam" id="PF06429">
    <property type="entry name" value="Flg_bbr_C"/>
    <property type="match status" value="1"/>
</dbReference>
<comment type="caution">
    <text evidence="11">The sequence shown here is derived from an EMBL/GenBank/DDBJ whole genome shotgun (WGS) entry which is preliminary data.</text>
</comment>
<dbReference type="AlphaFoldDB" id="A0A395LSI3"/>
<dbReference type="Pfam" id="PF22692">
    <property type="entry name" value="LlgE_F_G_D1"/>
    <property type="match status" value="1"/>
</dbReference>
<evidence type="ECO:0000259" key="10">
    <source>
        <dbReference type="Pfam" id="PF22692"/>
    </source>
</evidence>
<keyword evidence="11" id="KW-0282">Flagellum</keyword>
<dbReference type="OrthoDB" id="8372879at2"/>
<dbReference type="GO" id="GO:0071978">
    <property type="term" value="P:bacterial-type flagellum-dependent swarming motility"/>
    <property type="evidence" value="ECO:0007669"/>
    <property type="project" value="TreeGrafter"/>
</dbReference>
<dbReference type="RefSeq" id="WP_115492627.1">
    <property type="nucleotide sequence ID" value="NZ_JACHWW010000001.1"/>
</dbReference>
<dbReference type="InterPro" id="IPR020013">
    <property type="entry name" value="Flagellar_FlgE/F/G"/>
</dbReference>
<evidence type="ECO:0000313" key="11">
    <source>
        <dbReference type="EMBL" id="RDS78404.1"/>
    </source>
</evidence>
<evidence type="ECO:0000259" key="7">
    <source>
        <dbReference type="Pfam" id="PF00460"/>
    </source>
</evidence>
<comment type="function">
    <text evidence="5">A flexible structure which links the flagellar filament to the drive apparatus in the basal body.</text>
</comment>
<feature type="domain" description="Flagellar hook protein FlgE D2" evidence="9">
    <location>
        <begin position="196"/>
        <end position="311"/>
    </location>
</feature>
<dbReference type="GO" id="GO:0009425">
    <property type="term" value="C:bacterial-type flagellum basal body"/>
    <property type="evidence" value="ECO:0007669"/>
    <property type="project" value="UniProtKB-SubCell"/>
</dbReference>
<dbReference type="GO" id="GO:0005829">
    <property type="term" value="C:cytosol"/>
    <property type="evidence" value="ECO:0007669"/>
    <property type="project" value="TreeGrafter"/>
</dbReference>
<dbReference type="InterPro" id="IPR001444">
    <property type="entry name" value="Flag_bb_rod_N"/>
</dbReference>
<organism evidence="11 12">
    <name type="scientific">Alteriqipengyuania lutimaris</name>
    <dbReference type="NCBI Taxonomy" id="1538146"/>
    <lineage>
        <taxon>Bacteria</taxon>
        <taxon>Pseudomonadati</taxon>
        <taxon>Pseudomonadota</taxon>
        <taxon>Alphaproteobacteria</taxon>
        <taxon>Sphingomonadales</taxon>
        <taxon>Erythrobacteraceae</taxon>
        <taxon>Alteriqipengyuania</taxon>
    </lineage>
</organism>
<keyword evidence="12" id="KW-1185">Reference proteome</keyword>
<accession>A0A395LSI3</accession>
<feature type="signal peptide" evidence="6">
    <location>
        <begin position="1"/>
        <end position="22"/>
    </location>
</feature>
<dbReference type="Pfam" id="PF07559">
    <property type="entry name" value="FlgE_D2"/>
    <property type="match status" value="1"/>
</dbReference>
<dbReference type="NCBIfam" id="TIGR03506">
    <property type="entry name" value="FlgEFG_subfam"/>
    <property type="match status" value="1"/>
</dbReference>
<dbReference type="PANTHER" id="PTHR30435:SF1">
    <property type="entry name" value="FLAGELLAR HOOK PROTEIN FLGE"/>
    <property type="match status" value="1"/>
</dbReference>
<evidence type="ECO:0000313" key="12">
    <source>
        <dbReference type="Proteomes" id="UP000254101"/>
    </source>
</evidence>
<evidence type="ECO:0000256" key="6">
    <source>
        <dbReference type="SAM" id="SignalP"/>
    </source>
</evidence>
<proteinExistence type="inferred from homology"/>
<keyword evidence="11" id="KW-0969">Cilium</keyword>
<dbReference type="Proteomes" id="UP000254101">
    <property type="component" value="Unassembled WGS sequence"/>
</dbReference>
<comment type="subcellular location">
    <subcellularLocation>
        <location evidence="1 5">Bacterial flagellum basal body</location>
    </subcellularLocation>
</comment>
<dbReference type="GO" id="GO:0009424">
    <property type="term" value="C:bacterial-type flagellum hook"/>
    <property type="evidence" value="ECO:0007669"/>
    <property type="project" value="TreeGrafter"/>
</dbReference>
<dbReference type="InterPro" id="IPR037925">
    <property type="entry name" value="FlgE/F/G-like"/>
</dbReference>
<dbReference type="InterPro" id="IPR037058">
    <property type="entry name" value="Falgellar_hook_FlgE_sf"/>
</dbReference>
<feature type="domain" description="Flagellar basal-body/hook protein C-terminal" evidence="8">
    <location>
        <begin position="386"/>
        <end position="429"/>
    </location>
</feature>
<evidence type="ECO:0000256" key="3">
    <source>
        <dbReference type="ARBA" id="ARBA00019015"/>
    </source>
</evidence>
<evidence type="ECO:0000256" key="1">
    <source>
        <dbReference type="ARBA" id="ARBA00004117"/>
    </source>
</evidence>
<keyword evidence="6" id="KW-0732">Signal</keyword>
<dbReference type="InterPro" id="IPR011491">
    <property type="entry name" value="FlgE_D2"/>
</dbReference>
<dbReference type="InterPro" id="IPR010930">
    <property type="entry name" value="Flg_bb/hook_C_dom"/>
</dbReference>
<evidence type="ECO:0000259" key="8">
    <source>
        <dbReference type="Pfam" id="PF06429"/>
    </source>
</evidence>
<keyword evidence="4 5" id="KW-0975">Bacterial flagellum</keyword>
<reference evidence="11 12" key="1">
    <citation type="submission" date="2018-07" db="EMBL/GenBank/DDBJ databases">
        <title>Erythrobacter nanhaiensis sp. nov., a novel member of the genus Erythrobacter isolated from the South China Sea.</title>
        <authorList>
            <person name="Chen X."/>
            <person name="Liu J."/>
        </authorList>
    </citation>
    <scope>NUCLEOTIDE SEQUENCE [LARGE SCALE GENOMIC DNA]</scope>
    <source>
        <strain evidence="11 12">S-5</strain>
    </source>
</reference>
<keyword evidence="11" id="KW-0966">Cell projection</keyword>
<dbReference type="Pfam" id="PF00460">
    <property type="entry name" value="Flg_bb_rod"/>
    <property type="match status" value="1"/>
</dbReference>
<evidence type="ECO:0000256" key="5">
    <source>
        <dbReference type="RuleBase" id="RU362116"/>
    </source>
</evidence>
<feature type="domain" description="Flagellar basal body rod protein N-terminal" evidence="7">
    <location>
        <begin position="7"/>
        <end position="37"/>
    </location>
</feature>
<evidence type="ECO:0000256" key="4">
    <source>
        <dbReference type="ARBA" id="ARBA00023143"/>
    </source>
</evidence>